<dbReference type="PANTHER" id="PTHR40518">
    <property type="entry name" value="ACETOACETATE DECARBOXYLASE"/>
    <property type="match status" value="1"/>
</dbReference>
<comment type="caution">
    <text evidence="1">The sequence shown here is derived from an EMBL/GenBank/DDBJ whole genome shotgun (WGS) entry which is preliminary data.</text>
</comment>
<dbReference type="OMA" id="KGRANAF"/>
<accession>A0A060SVD0</accession>
<dbReference type="OrthoDB" id="9970474at2759"/>
<dbReference type="AlphaFoldDB" id="A0A060SVD0"/>
<reference evidence="1" key="1">
    <citation type="submission" date="2014-01" db="EMBL/GenBank/DDBJ databases">
        <title>The genome of the white-rot fungus Pycnoporus cinnabarinus: a basidiomycete model with a versatile arsenal for lignocellulosic biomass breakdown.</title>
        <authorList>
            <person name="Levasseur A."/>
            <person name="Lomascolo A."/>
            <person name="Ruiz-Duenas F.J."/>
            <person name="Uzan E."/>
            <person name="Piumi F."/>
            <person name="Kues U."/>
            <person name="Ram A.F.J."/>
            <person name="Murat C."/>
            <person name="Haon M."/>
            <person name="Benoit I."/>
            <person name="Arfi Y."/>
            <person name="Chevret D."/>
            <person name="Drula E."/>
            <person name="Kwon M.J."/>
            <person name="Gouret P."/>
            <person name="Lesage-Meessen L."/>
            <person name="Lombard V."/>
            <person name="Mariette J."/>
            <person name="Noirot C."/>
            <person name="Park J."/>
            <person name="Patyshakuliyeva A."/>
            <person name="Wieneger R.A.B."/>
            <person name="Wosten H.A.B."/>
            <person name="Martin F."/>
            <person name="Coutinho P.M."/>
            <person name="de Vries R."/>
            <person name="Martinez A.T."/>
            <person name="Klopp C."/>
            <person name="Pontarotti P."/>
            <person name="Henrissat B."/>
            <person name="Record E."/>
        </authorList>
    </citation>
    <scope>NUCLEOTIDE SEQUENCE [LARGE SCALE GENOMIC DNA]</scope>
    <source>
        <strain evidence="1">BRFM137</strain>
    </source>
</reference>
<dbReference type="Proteomes" id="UP000029665">
    <property type="component" value="Unassembled WGS sequence"/>
</dbReference>
<evidence type="ECO:0000313" key="2">
    <source>
        <dbReference type="Proteomes" id="UP000029665"/>
    </source>
</evidence>
<organism evidence="1 2">
    <name type="scientific">Pycnoporus cinnabarinus</name>
    <name type="common">Cinnabar-red polypore</name>
    <name type="synonym">Trametes cinnabarina</name>
    <dbReference type="NCBI Taxonomy" id="5643"/>
    <lineage>
        <taxon>Eukaryota</taxon>
        <taxon>Fungi</taxon>
        <taxon>Dikarya</taxon>
        <taxon>Basidiomycota</taxon>
        <taxon>Agaricomycotina</taxon>
        <taxon>Agaricomycetes</taxon>
        <taxon>Polyporales</taxon>
        <taxon>Polyporaceae</taxon>
        <taxon>Trametes</taxon>
    </lineage>
</organism>
<dbReference type="HOGENOM" id="CLU_050866_0_0_1"/>
<evidence type="ECO:0000313" key="1">
    <source>
        <dbReference type="EMBL" id="CDO76423.1"/>
    </source>
</evidence>
<name>A0A060SVD0_PYCCI</name>
<dbReference type="EMBL" id="CCBP010000373">
    <property type="protein sequence ID" value="CDO76423.1"/>
    <property type="molecule type" value="Genomic_DNA"/>
</dbReference>
<sequence>MVPGDFANPFQEECHRVTRSYVSSLEAVVNGRRNRGLPRELAEFVLTPSLDHQEAMEVRVFPAITFSRPIEYASSPCFATLIKPISWLPAIPTSLPRIRLCQPPLESSSDASRDGLVGVPKWHLLDYSEAKGRANAFRHEALLPLEEISGQDAPQKGKSATRKQRVADGIGFPDVEPYKFGVHWTEVIMTLPQAVPLAGF</sequence>
<keyword evidence="2" id="KW-1185">Reference proteome</keyword>
<protein>
    <submittedName>
        <fullName evidence="1">Uncharacterized protein</fullName>
    </submittedName>
</protein>
<gene>
    <name evidence="1" type="ORF">BN946_scf184338.g3</name>
</gene>
<proteinExistence type="predicted"/>
<dbReference type="PANTHER" id="PTHR40518:SF1">
    <property type="entry name" value="ACETOACETATE DECARBOXYLASE"/>
    <property type="match status" value="1"/>
</dbReference>